<reference evidence="2" key="1">
    <citation type="submission" date="2020-08" db="EMBL/GenBank/DDBJ databases">
        <title>Multicomponent nature underlies the extraordinary mechanical properties of spider dragline silk.</title>
        <authorList>
            <person name="Kono N."/>
            <person name="Nakamura H."/>
            <person name="Mori M."/>
            <person name="Yoshida Y."/>
            <person name="Ohtoshi R."/>
            <person name="Malay A.D."/>
            <person name="Moran D.A.P."/>
            <person name="Tomita M."/>
            <person name="Numata K."/>
            <person name="Arakawa K."/>
        </authorList>
    </citation>
    <scope>NUCLEOTIDE SEQUENCE</scope>
</reference>
<accession>A0A8X6WPS8</accession>
<evidence type="ECO:0000313" key="3">
    <source>
        <dbReference type="Proteomes" id="UP000886998"/>
    </source>
</evidence>
<dbReference type="Proteomes" id="UP000886998">
    <property type="component" value="Unassembled WGS sequence"/>
</dbReference>
<dbReference type="AlphaFoldDB" id="A0A8X6WPS8"/>
<name>A0A8X6WPS8_9ARAC</name>
<dbReference type="EMBL" id="BMAV01000799">
    <property type="protein sequence ID" value="GFY38352.1"/>
    <property type="molecule type" value="Genomic_DNA"/>
</dbReference>
<keyword evidence="3" id="KW-1185">Reference proteome</keyword>
<evidence type="ECO:0000256" key="1">
    <source>
        <dbReference type="SAM" id="MobiDB-lite"/>
    </source>
</evidence>
<proteinExistence type="predicted"/>
<sequence length="109" mass="11720">MLQKDPHLTPEPNRLGSSSGAGGCSDLLFCFVRSAEAPHADKSEATQEPVSKSSAHGCVNKRIHAGVEESKEVDAEHGEEEILPFHEVLSLVLCHNTDQEVRGPGDCKC</sequence>
<comment type="caution">
    <text evidence="2">The sequence shown here is derived from an EMBL/GenBank/DDBJ whole genome shotgun (WGS) entry which is preliminary data.</text>
</comment>
<feature type="region of interest" description="Disordered" evidence="1">
    <location>
        <begin position="1"/>
        <end position="21"/>
    </location>
</feature>
<evidence type="ECO:0000313" key="2">
    <source>
        <dbReference type="EMBL" id="GFY38352.1"/>
    </source>
</evidence>
<organism evidence="2 3">
    <name type="scientific">Trichonephila inaurata madagascariensis</name>
    <dbReference type="NCBI Taxonomy" id="2747483"/>
    <lineage>
        <taxon>Eukaryota</taxon>
        <taxon>Metazoa</taxon>
        <taxon>Ecdysozoa</taxon>
        <taxon>Arthropoda</taxon>
        <taxon>Chelicerata</taxon>
        <taxon>Arachnida</taxon>
        <taxon>Araneae</taxon>
        <taxon>Araneomorphae</taxon>
        <taxon>Entelegynae</taxon>
        <taxon>Araneoidea</taxon>
        <taxon>Nephilidae</taxon>
        <taxon>Trichonephila</taxon>
        <taxon>Trichonephila inaurata</taxon>
    </lineage>
</organism>
<protein>
    <submittedName>
        <fullName evidence="2">Uncharacterized protein</fullName>
    </submittedName>
</protein>
<gene>
    <name evidence="2" type="ORF">TNIN_309431</name>
</gene>